<feature type="compositionally biased region" description="Polar residues" evidence="1">
    <location>
        <begin position="147"/>
        <end position="166"/>
    </location>
</feature>
<name>A0A9P4YBK5_CRYP1</name>
<feature type="region of interest" description="Disordered" evidence="1">
    <location>
        <begin position="147"/>
        <end position="173"/>
    </location>
</feature>
<comment type="caution">
    <text evidence="2">The sequence shown here is derived from an EMBL/GenBank/DDBJ whole genome shotgun (WGS) entry which is preliminary data.</text>
</comment>
<evidence type="ECO:0000313" key="2">
    <source>
        <dbReference type="EMBL" id="KAF3770048.1"/>
    </source>
</evidence>
<evidence type="ECO:0000256" key="1">
    <source>
        <dbReference type="SAM" id="MobiDB-lite"/>
    </source>
</evidence>
<dbReference type="AlphaFoldDB" id="A0A9P4YBK5"/>
<dbReference type="EMBL" id="MU032344">
    <property type="protein sequence ID" value="KAF3770048.1"/>
    <property type="molecule type" value="Genomic_DNA"/>
</dbReference>
<sequence length="390" mass="43580">MSNRPIFMATHPRACSTAFERVFMTRRDILQCAHEPFGDAFYYGPERLSDRFADDEDARIKSGFSKSTYKTVMDRLEKDGSEGKRVFIKDIAHYLLPPHGKDAEVAPSLVGGHALTDAPEVNSNADTNSHNGFVSSHTNGFVNGPTNGDASNDATTHTTGHVNGPTNDEDENPTVMPTDMLRGFHWTFLIRHPRRSIPSYYRCTVPPLDAITGFHDFMPSEAGYEELRQLFDYLLSQNIIGPKKAGDKIPVDEALNGSGSETSSLNEDAPRRAAITVIDADDLLQNPEAILKVYCEEVGIDYTPKMLEWGDEANQKYAADAFEKWYGFHHDAIESKCLKPRPHGHKTPTIEAENADWREKFGEEAAKVIRETVDANTADYEYLKSFAIKV</sequence>
<dbReference type="RefSeq" id="XP_040781009.1">
    <property type="nucleotide sequence ID" value="XM_040922864.1"/>
</dbReference>
<reference evidence="2" key="1">
    <citation type="journal article" date="2020" name="Phytopathology">
        <title>Genome sequence of the chestnut blight fungus Cryphonectria parasitica EP155: A fundamental resource for an archetypical invasive plant pathogen.</title>
        <authorList>
            <person name="Crouch J.A."/>
            <person name="Dawe A."/>
            <person name="Aerts A."/>
            <person name="Barry K."/>
            <person name="Churchill A.C.L."/>
            <person name="Grimwood J."/>
            <person name="Hillman B."/>
            <person name="Milgroom M.G."/>
            <person name="Pangilinan J."/>
            <person name="Smith M."/>
            <person name="Salamov A."/>
            <person name="Schmutz J."/>
            <person name="Yadav J."/>
            <person name="Grigoriev I.V."/>
            <person name="Nuss D."/>
        </authorList>
    </citation>
    <scope>NUCLEOTIDE SEQUENCE</scope>
    <source>
        <strain evidence="2">EP155</strain>
    </source>
</reference>
<evidence type="ECO:0008006" key="4">
    <source>
        <dbReference type="Google" id="ProtNLM"/>
    </source>
</evidence>
<evidence type="ECO:0000313" key="3">
    <source>
        <dbReference type="Proteomes" id="UP000803844"/>
    </source>
</evidence>
<dbReference type="OrthoDB" id="2405944at2759"/>
<accession>A0A9P4YBK5</accession>
<dbReference type="Gene3D" id="3.40.50.300">
    <property type="entry name" value="P-loop containing nucleotide triphosphate hydrolases"/>
    <property type="match status" value="1"/>
</dbReference>
<proteinExistence type="predicted"/>
<protein>
    <recommendedName>
        <fullName evidence="4">P-loop containing nucleoside triphosphate hydrolase protein</fullName>
    </recommendedName>
</protein>
<dbReference type="Proteomes" id="UP000803844">
    <property type="component" value="Unassembled WGS sequence"/>
</dbReference>
<gene>
    <name evidence="2" type="ORF">M406DRAFT_354233</name>
</gene>
<dbReference type="PANTHER" id="PTHR48419">
    <property type="entry name" value="SULFOTRANSFERASE DOMAIN-CONTAINING PROTEIN"/>
    <property type="match status" value="1"/>
</dbReference>
<dbReference type="PANTHER" id="PTHR48419:SF1">
    <property type="entry name" value="SULFOTRANSFERASE DOMAIN-CONTAINING PROTEIN"/>
    <property type="match status" value="1"/>
</dbReference>
<dbReference type="InterPro" id="IPR053226">
    <property type="entry name" value="Pyrrolopyrazine_biosynth_F"/>
</dbReference>
<dbReference type="InterPro" id="IPR027417">
    <property type="entry name" value="P-loop_NTPase"/>
</dbReference>
<keyword evidence="3" id="KW-1185">Reference proteome</keyword>
<organism evidence="2 3">
    <name type="scientific">Cryphonectria parasitica (strain ATCC 38755 / EP155)</name>
    <dbReference type="NCBI Taxonomy" id="660469"/>
    <lineage>
        <taxon>Eukaryota</taxon>
        <taxon>Fungi</taxon>
        <taxon>Dikarya</taxon>
        <taxon>Ascomycota</taxon>
        <taxon>Pezizomycotina</taxon>
        <taxon>Sordariomycetes</taxon>
        <taxon>Sordariomycetidae</taxon>
        <taxon>Diaporthales</taxon>
        <taxon>Cryphonectriaceae</taxon>
        <taxon>Cryphonectria-Endothia species complex</taxon>
        <taxon>Cryphonectria</taxon>
    </lineage>
</organism>
<dbReference type="SUPFAM" id="SSF52540">
    <property type="entry name" value="P-loop containing nucleoside triphosphate hydrolases"/>
    <property type="match status" value="1"/>
</dbReference>
<dbReference type="GeneID" id="63839993"/>